<evidence type="ECO:0000256" key="2">
    <source>
        <dbReference type="ARBA" id="ARBA00022723"/>
    </source>
</evidence>
<keyword evidence="7" id="KW-1185">Reference proteome</keyword>
<evidence type="ECO:0000256" key="3">
    <source>
        <dbReference type="ARBA" id="ARBA00022833"/>
    </source>
</evidence>
<evidence type="ECO:0000313" key="6">
    <source>
        <dbReference type="EMBL" id="NYH94442.1"/>
    </source>
</evidence>
<dbReference type="SUPFAM" id="SSF51316">
    <property type="entry name" value="Mss4-like"/>
    <property type="match status" value="1"/>
</dbReference>
<dbReference type="GO" id="GO:0016846">
    <property type="term" value="F:carbon-sulfur lyase activity"/>
    <property type="evidence" value="ECO:0007669"/>
    <property type="project" value="InterPro"/>
</dbReference>
<evidence type="ECO:0000256" key="4">
    <source>
        <dbReference type="ARBA" id="ARBA00023239"/>
    </source>
</evidence>
<sequence length="162" mass="17405">MSLSGKEGGCDCGAVRFRIEAEPVVVNCCHCRQCQRQTGTAFAVNILVKPDAITVLQGDPAPHEHPTPSGAGQTNFRCSDCGTSVWSIYHAAGDGLRFVRAGALDDPHAVTPQVHIHTTDKVDWVAIPDDMPSYEGFYPGREIPAIMGEDNAKRFARAVGRG</sequence>
<dbReference type="PANTHER" id="PTHR33337:SF33">
    <property type="entry name" value="CENP-V_GFA DOMAIN-CONTAINING PROTEIN"/>
    <property type="match status" value="1"/>
</dbReference>
<evidence type="ECO:0000259" key="5">
    <source>
        <dbReference type="PROSITE" id="PS51891"/>
    </source>
</evidence>
<dbReference type="Proteomes" id="UP000522081">
    <property type="component" value="Unassembled WGS sequence"/>
</dbReference>
<reference evidence="6 7" key="1">
    <citation type="submission" date="2020-07" db="EMBL/GenBank/DDBJ databases">
        <title>Genomic Encyclopedia of Type Strains, Phase IV (KMG-IV): sequencing the most valuable type-strain genomes for metagenomic binning, comparative biology and taxonomic classification.</title>
        <authorList>
            <person name="Goeker M."/>
        </authorList>
    </citation>
    <scope>NUCLEOTIDE SEQUENCE [LARGE SCALE GENOMIC DNA]</scope>
    <source>
        <strain evidence="6 7">DSM 29043</strain>
    </source>
</reference>
<dbReference type="InterPro" id="IPR011057">
    <property type="entry name" value="Mss4-like_sf"/>
</dbReference>
<organism evidence="6 7">
    <name type="scientific">Novosphingobium marinum</name>
    <dbReference type="NCBI Taxonomy" id="1514948"/>
    <lineage>
        <taxon>Bacteria</taxon>
        <taxon>Pseudomonadati</taxon>
        <taxon>Pseudomonadota</taxon>
        <taxon>Alphaproteobacteria</taxon>
        <taxon>Sphingomonadales</taxon>
        <taxon>Sphingomonadaceae</taxon>
        <taxon>Novosphingobium</taxon>
    </lineage>
</organism>
<comment type="caution">
    <text evidence="6">The sequence shown here is derived from an EMBL/GenBank/DDBJ whole genome shotgun (WGS) entry which is preliminary data.</text>
</comment>
<dbReference type="AlphaFoldDB" id="A0A7Y9XU19"/>
<comment type="similarity">
    <text evidence="1">Belongs to the Gfa family.</text>
</comment>
<keyword evidence="3" id="KW-0862">Zinc</keyword>
<keyword evidence="4" id="KW-0456">Lyase</keyword>
<name>A0A7Y9XU19_9SPHN</name>
<accession>A0A7Y9XU19</accession>
<keyword evidence="2" id="KW-0479">Metal-binding</keyword>
<feature type="domain" description="CENP-V/GFA" evidence="5">
    <location>
        <begin position="6"/>
        <end position="135"/>
    </location>
</feature>
<dbReference type="PANTHER" id="PTHR33337">
    <property type="entry name" value="GFA DOMAIN-CONTAINING PROTEIN"/>
    <property type="match status" value="1"/>
</dbReference>
<dbReference type="Pfam" id="PF04828">
    <property type="entry name" value="GFA"/>
    <property type="match status" value="1"/>
</dbReference>
<dbReference type="PROSITE" id="PS51891">
    <property type="entry name" value="CENP_V_GFA"/>
    <property type="match status" value="1"/>
</dbReference>
<dbReference type="GO" id="GO:0046872">
    <property type="term" value="F:metal ion binding"/>
    <property type="evidence" value="ECO:0007669"/>
    <property type="project" value="UniProtKB-KW"/>
</dbReference>
<evidence type="ECO:0000313" key="7">
    <source>
        <dbReference type="Proteomes" id="UP000522081"/>
    </source>
</evidence>
<evidence type="ECO:0000256" key="1">
    <source>
        <dbReference type="ARBA" id="ARBA00005495"/>
    </source>
</evidence>
<protein>
    <recommendedName>
        <fullName evidence="5">CENP-V/GFA domain-containing protein</fullName>
    </recommendedName>
</protein>
<gene>
    <name evidence="6" type="ORF">FHS75_000747</name>
</gene>
<dbReference type="EMBL" id="JACBZF010000001">
    <property type="protein sequence ID" value="NYH94442.1"/>
    <property type="molecule type" value="Genomic_DNA"/>
</dbReference>
<proteinExistence type="inferred from homology"/>
<dbReference type="Gene3D" id="3.90.1590.10">
    <property type="entry name" value="glutathione-dependent formaldehyde- activating enzyme (gfa)"/>
    <property type="match status" value="1"/>
</dbReference>
<dbReference type="RefSeq" id="WP_179406360.1">
    <property type="nucleotide sequence ID" value="NZ_BMGF01000001.1"/>
</dbReference>
<dbReference type="InterPro" id="IPR006913">
    <property type="entry name" value="CENP-V/GFA"/>
</dbReference>